<feature type="region of interest" description="Disordered" evidence="1">
    <location>
        <begin position="120"/>
        <end position="168"/>
    </location>
</feature>
<feature type="compositionally biased region" description="Basic and acidic residues" evidence="1">
    <location>
        <begin position="454"/>
        <end position="494"/>
    </location>
</feature>
<evidence type="ECO:0000313" key="3">
    <source>
        <dbReference type="Proteomes" id="UP000092666"/>
    </source>
</evidence>
<feature type="compositionally biased region" description="Low complexity" evidence="1">
    <location>
        <begin position="61"/>
        <end position="70"/>
    </location>
</feature>
<reference evidence="2 3" key="1">
    <citation type="submission" date="2013-07" db="EMBL/GenBank/DDBJ databases">
        <title>The Genome Sequence of Cryptococcus heveanensis BCC8398.</title>
        <authorList>
            <consortium name="The Broad Institute Genome Sequencing Platform"/>
            <person name="Cuomo C."/>
            <person name="Litvintseva A."/>
            <person name="Chen Y."/>
            <person name="Heitman J."/>
            <person name="Sun S."/>
            <person name="Springer D."/>
            <person name="Dromer F."/>
            <person name="Young S.K."/>
            <person name="Zeng Q."/>
            <person name="Gargeya S."/>
            <person name="Fitzgerald M."/>
            <person name="Abouelleil A."/>
            <person name="Alvarado L."/>
            <person name="Berlin A.M."/>
            <person name="Chapman S.B."/>
            <person name="Dewar J."/>
            <person name="Goldberg J."/>
            <person name="Griggs A."/>
            <person name="Gujja S."/>
            <person name="Hansen M."/>
            <person name="Howarth C."/>
            <person name="Imamovic A."/>
            <person name="Larimer J."/>
            <person name="McCowan C."/>
            <person name="Murphy C."/>
            <person name="Pearson M."/>
            <person name="Priest M."/>
            <person name="Roberts A."/>
            <person name="Saif S."/>
            <person name="Shea T."/>
            <person name="Sykes S."/>
            <person name="Wortman J."/>
            <person name="Nusbaum C."/>
            <person name="Birren B."/>
        </authorList>
    </citation>
    <scope>NUCLEOTIDE SEQUENCE [LARGE SCALE GENOMIC DNA]</scope>
    <source>
        <strain evidence="2 3">BCC8398</strain>
    </source>
</reference>
<feature type="compositionally biased region" description="Low complexity" evidence="1">
    <location>
        <begin position="327"/>
        <end position="342"/>
    </location>
</feature>
<organism evidence="2 3">
    <name type="scientific">Kwoniella heveanensis BCC8398</name>
    <dbReference type="NCBI Taxonomy" id="1296120"/>
    <lineage>
        <taxon>Eukaryota</taxon>
        <taxon>Fungi</taxon>
        <taxon>Dikarya</taxon>
        <taxon>Basidiomycota</taxon>
        <taxon>Agaricomycotina</taxon>
        <taxon>Tremellomycetes</taxon>
        <taxon>Tremellales</taxon>
        <taxon>Cryptococcaceae</taxon>
        <taxon>Kwoniella</taxon>
    </lineage>
</organism>
<feature type="compositionally biased region" description="Low complexity" evidence="1">
    <location>
        <begin position="38"/>
        <end position="50"/>
    </location>
</feature>
<dbReference type="AlphaFoldDB" id="A0A1B9GTB1"/>
<feature type="compositionally biased region" description="Polar residues" evidence="1">
    <location>
        <begin position="535"/>
        <end position="553"/>
    </location>
</feature>
<feature type="compositionally biased region" description="Basic and acidic residues" evidence="1">
    <location>
        <begin position="408"/>
        <end position="426"/>
    </location>
</feature>
<feature type="region of interest" description="Disordered" evidence="1">
    <location>
        <begin position="184"/>
        <end position="557"/>
    </location>
</feature>
<accession>A0A1B9GTB1</accession>
<dbReference type="EMBL" id="KV700125">
    <property type="protein sequence ID" value="OCF34281.1"/>
    <property type="molecule type" value="Genomic_DNA"/>
</dbReference>
<name>A0A1B9GTB1_9TREE</name>
<evidence type="ECO:0000256" key="1">
    <source>
        <dbReference type="SAM" id="MobiDB-lite"/>
    </source>
</evidence>
<dbReference type="Proteomes" id="UP000092666">
    <property type="component" value="Unassembled WGS sequence"/>
</dbReference>
<feature type="compositionally biased region" description="Basic residues" evidence="1">
    <location>
        <begin position="397"/>
        <end position="407"/>
    </location>
</feature>
<feature type="region of interest" description="Disordered" evidence="1">
    <location>
        <begin position="19"/>
        <end position="85"/>
    </location>
</feature>
<feature type="compositionally biased region" description="Basic and acidic residues" evidence="1">
    <location>
        <begin position="255"/>
        <end position="268"/>
    </location>
</feature>
<feature type="compositionally biased region" description="Low complexity" evidence="1">
    <location>
        <begin position="191"/>
        <end position="204"/>
    </location>
</feature>
<feature type="compositionally biased region" description="Basic and acidic residues" evidence="1">
    <location>
        <begin position="510"/>
        <end position="534"/>
    </location>
</feature>
<reference evidence="3" key="2">
    <citation type="submission" date="2013-12" db="EMBL/GenBank/DDBJ databases">
        <title>Evolution of pathogenesis and genome organization in the Tremellales.</title>
        <authorList>
            <person name="Cuomo C."/>
            <person name="Litvintseva A."/>
            <person name="Heitman J."/>
            <person name="Chen Y."/>
            <person name="Sun S."/>
            <person name="Springer D."/>
            <person name="Dromer F."/>
            <person name="Young S."/>
            <person name="Zeng Q."/>
            <person name="Chapman S."/>
            <person name="Gujja S."/>
            <person name="Saif S."/>
            <person name="Birren B."/>
        </authorList>
    </citation>
    <scope>NUCLEOTIDE SEQUENCE [LARGE SCALE GENOMIC DNA]</scope>
    <source>
        <strain evidence="3">BCC8398</strain>
    </source>
</reference>
<feature type="region of interest" description="Disordered" evidence="1">
    <location>
        <begin position="598"/>
        <end position="637"/>
    </location>
</feature>
<feature type="compositionally biased region" description="Basic and acidic residues" evidence="1">
    <location>
        <begin position="217"/>
        <end position="239"/>
    </location>
</feature>
<protein>
    <submittedName>
        <fullName evidence="2">Uncharacterized protein</fullName>
    </submittedName>
</protein>
<evidence type="ECO:0000313" key="2">
    <source>
        <dbReference type="EMBL" id="OCF34281.1"/>
    </source>
</evidence>
<sequence length="809" mass="87200">MHNELHSGVGAKRPLDVYVGMGTQTDSPARSHLPPPSLTSTATLTGSTSSMYGTVRHETTETASTPTSTSLLGNLDPGTRPGLNDATLSLPPAPPVTGFTATLDSLAKLRQFKAEVEASRSAKASASNADPNTSTTAANGNTNNGLWETSGLASTSSPALSSAQGTGLGTAEFDTSQLAKMAQSFIEKQQRQSQPQPESQRQNQLGSGNDLAPADVGRSDTRAREYPSSALDREHELRGKLKSRHDKPPRSPQADLDRTPQDRDKRTDTAGPADPTRASLHVPPRISATGKYLPPLPSDPRFTRRDVTNSSQGERAVPPRDSARSHAGNAGDARSARSGGWASRRDESRPTLPRQGDERSSSWNERHEGHKPADRIAGVTRPPPATLLYEHNAPAHTRSRSRSRSPPRAREPYPRESINRAQKEDPYESYAASRGLPTMPKDGRALPSPYPTVDLRDRGVGYPDHARNANEYDARRDPRYSDPAERESIRDRYSRRSPPPAAAARRHPSPPREHSLCPDQRFDEHQRERDRDSSYKPSSSAYVQPASGATSHTLAPPQTPQLAAIGLDANNVVETLQALKAQISKLEKLVPASLVKAVSSPGNTSASASASTAGNGNGSGSEDPGPDRGPGPGHRSGPNPVMCSLLLLPFTITECRDQDLYRLRLLHLGGEVIIRGTAMDPRTASNLIRLTGIVLAMAAICMGHQDLIVIITTTMDTSMNEMESITLGMIEDEDKVEVELEADQEVEGVEGVEAEEGVIEAERFKPAKEITNLQIIPPHQITPQLEQKISGQSQSISNCYSVIPLLASD</sequence>
<proteinExistence type="predicted"/>
<feature type="compositionally biased region" description="Low complexity" evidence="1">
    <location>
        <begin position="121"/>
        <end position="163"/>
    </location>
</feature>
<feature type="compositionally biased region" description="Low complexity" evidence="1">
    <location>
        <begin position="599"/>
        <end position="614"/>
    </location>
</feature>
<feature type="compositionally biased region" description="Basic and acidic residues" evidence="1">
    <location>
        <begin position="343"/>
        <end position="374"/>
    </location>
</feature>
<keyword evidence="3" id="KW-1185">Reference proteome</keyword>
<gene>
    <name evidence="2" type="ORF">I316_03794</name>
</gene>